<dbReference type="Proteomes" id="UP000316238">
    <property type="component" value="Unassembled WGS sequence"/>
</dbReference>
<proteinExistence type="predicted"/>
<dbReference type="AlphaFoldDB" id="A0A521FZF6"/>
<evidence type="ECO:0000313" key="1">
    <source>
        <dbReference type="EMBL" id="TAA74125.1"/>
    </source>
</evidence>
<keyword evidence="2" id="KW-1185">Reference proteome</keyword>
<organism evidence="1 2">
    <name type="scientific">Candidatus Electronema aureum</name>
    <dbReference type="NCBI Taxonomy" id="2005002"/>
    <lineage>
        <taxon>Bacteria</taxon>
        <taxon>Pseudomonadati</taxon>
        <taxon>Thermodesulfobacteriota</taxon>
        <taxon>Desulfobulbia</taxon>
        <taxon>Desulfobulbales</taxon>
        <taxon>Desulfobulbaceae</taxon>
        <taxon>Candidatus Electronema</taxon>
    </lineage>
</organism>
<gene>
    <name evidence="1" type="ORF">CDV28_13924</name>
</gene>
<evidence type="ECO:0000313" key="2">
    <source>
        <dbReference type="Proteomes" id="UP000316238"/>
    </source>
</evidence>
<sequence length="89" mass="9646">MEFPTSEAEIIALAEKMIAGLTDNPNFPSPPVSAAELRKMLDKFIALRNAETAAEIAEIQSTAAAEKALNELFDATEKSATPTRPVQWN</sequence>
<name>A0A521FZF6_9BACT</name>
<protein>
    <submittedName>
        <fullName evidence="1">Uncharacterized protein</fullName>
    </submittedName>
</protein>
<dbReference type="EMBL" id="NQJD01000039">
    <property type="protein sequence ID" value="TAA74125.1"/>
    <property type="molecule type" value="Genomic_DNA"/>
</dbReference>
<reference evidence="1" key="1">
    <citation type="submission" date="2017-07" db="EMBL/GenBank/DDBJ databases">
        <title>The cable genome - Insights into the physiology and evolution of filamentous bacteria capable of sulfide oxidation via long distance electron transfer.</title>
        <authorList>
            <person name="Thorup C."/>
            <person name="Bjerg J.T."/>
            <person name="Schreiber L."/>
            <person name="Nielsen L.P."/>
            <person name="Kjeldsen K.U."/>
            <person name="Boesen T."/>
            <person name="Boggild A."/>
            <person name="Meysman F."/>
            <person name="Geelhoed J."/>
            <person name="Schramm A."/>
        </authorList>
    </citation>
    <scope>NUCLEOTIDE SEQUENCE [LARGE SCALE GENOMIC DNA]</scope>
    <source>
        <strain evidence="1">GS</strain>
    </source>
</reference>
<accession>A0A521FZF6</accession>
<comment type="caution">
    <text evidence="1">The sequence shown here is derived from an EMBL/GenBank/DDBJ whole genome shotgun (WGS) entry which is preliminary data.</text>
</comment>